<comment type="caution">
    <text evidence="2">The sequence shown here is derived from an EMBL/GenBank/DDBJ whole genome shotgun (WGS) entry which is preliminary data.</text>
</comment>
<accession>A0AAD4USJ7</accession>
<feature type="chain" id="PRO_5042144961" evidence="1">
    <location>
        <begin position="21"/>
        <end position="201"/>
    </location>
</feature>
<dbReference type="Pfam" id="PF04398">
    <property type="entry name" value="DUF538"/>
    <property type="match status" value="1"/>
</dbReference>
<sequence length="201" mass="21804">MSSLAAILALFVILSPFATSSTAAAGNDDSRSAYDIIQDFDFPMGLLPKGVTGYELDRSNGQFRAYLNGSCSFALEGSYQLKYKSTISGSISKNKLSGLTGVSVKVLFLWLNIVEVTRSGDNLEFSVGIASAAFPIDNFYECPQCGCGLDCVNGQVFDMDSLEMIELGADEQVVSNSTLPESVRVQIRFRVLGYRHRVCES</sequence>
<protein>
    <submittedName>
        <fullName evidence="2">Uncharacterized protein</fullName>
    </submittedName>
</protein>
<evidence type="ECO:0000256" key="1">
    <source>
        <dbReference type="SAM" id="SignalP"/>
    </source>
</evidence>
<evidence type="ECO:0000313" key="3">
    <source>
        <dbReference type="Proteomes" id="UP001054821"/>
    </source>
</evidence>
<dbReference type="InterPro" id="IPR036758">
    <property type="entry name" value="At5g01610-like"/>
</dbReference>
<evidence type="ECO:0000313" key="2">
    <source>
        <dbReference type="EMBL" id="KAI5311116.1"/>
    </source>
</evidence>
<feature type="signal peptide" evidence="1">
    <location>
        <begin position="1"/>
        <end position="20"/>
    </location>
</feature>
<gene>
    <name evidence="2" type="ORF">L3X38_045583</name>
</gene>
<dbReference type="PANTHER" id="PTHR31676:SF156">
    <property type="entry name" value="F22D16.19 PROTEIN"/>
    <property type="match status" value="1"/>
</dbReference>
<keyword evidence="3" id="KW-1185">Reference proteome</keyword>
<dbReference type="InterPro" id="IPR007493">
    <property type="entry name" value="DUF538"/>
</dbReference>
<organism evidence="2 3">
    <name type="scientific">Prunus dulcis</name>
    <name type="common">Almond</name>
    <name type="synonym">Amygdalus dulcis</name>
    <dbReference type="NCBI Taxonomy" id="3755"/>
    <lineage>
        <taxon>Eukaryota</taxon>
        <taxon>Viridiplantae</taxon>
        <taxon>Streptophyta</taxon>
        <taxon>Embryophyta</taxon>
        <taxon>Tracheophyta</taxon>
        <taxon>Spermatophyta</taxon>
        <taxon>Magnoliopsida</taxon>
        <taxon>eudicotyledons</taxon>
        <taxon>Gunneridae</taxon>
        <taxon>Pentapetalae</taxon>
        <taxon>rosids</taxon>
        <taxon>fabids</taxon>
        <taxon>Rosales</taxon>
        <taxon>Rosaceae</taxon>
        <taxon>Amygdaloideae</taxon>
        <taxon>Amygdaleae</taxon>
        <taxon>Prunus</taxon>
    </lineage>
</organism>
<name>A0AAD4USJ7_PRUDU</name>
<dbReference type="PANTHER" id="PTHR31676">
    <property type="entry name" value="T31J12.3 PROTEIN-RELATED"/>
    <property type="match status" value="1"/>
</dbReference>
<dbReference type="Gene3D" id="2.30.240.10">
    <property type="entry name" value="At5g01610-like"/>
    <property type="match status" value="1"/>
</dbReference>
<dbReference type="Proteomes" id="UP001054821">
    <property type="component" value="Unassembled WGS sequence"/>
</dbReference>
<keyword evidence="1" id="KW-0732">Signal</keyword>
<dbReference type="SUPFAM" id="SSF141562">
    <property type="entry name" value="At5g01610-like"/>
    <property type="match status" value="1"/>
</dbReference>
<proteinExistence type="predicted"/>
<dbReference type="AlphaFoldDB" id="A0AAD4USJ7"/>
<dbReference type="EMBL" id="JAJFAZ020000087">
    <property type="protein sequence ID" value="KAI5311116.1"/>
    <property type="molecule type" value="Genomic_DNA"/>
</dbReference>
<reference evidence="2 3" key="1">
    <citation type="journal article" date="2022" name="G3 (Bethesda)">
        <title>Whole-genome sequence and methylome profiling of the almond [Prunus dulcis (Mill.) D.A. Webb] cultivar 'Nonpareil'.</title>
        <authorList>
            <person name="D'Amico-Willman K.M."/>
            <person name="Ouma W.Z."/>
            <person name="Meulia T."/>
            <person name="Sideli G.M."/>
            <person name="Gradziel T.M."/>
            <person name="Fresnedo-Ramirez J."/>
        </authorList>
    </citation>
    <scope>NUCLEOTIDE SEQUENCE [LARGE SCALE GENOMIC DNA]</scope>
    <source>
        <strain evidence="2">Clone GOH B32 T37-40</strain>
    </source>
</reference>